<evidence type="ECO:0000313" key="1">
    <source>
        <dbReference type="EMBL" id="EEY58624.1"/>
    </source>
</evidence>
<dbReference type="AlphaFoldDB" id="D0NGY5"/>
<gene>
    <name evidence="1" type="ORF">PITG_10731</name>
</gene>
<keyword evidence="2" id="KW-1185">Reference proteome</keyword>
<dbReference type="InParanoid" id="D0NGY5"/>
<evidence type="ECO:0000313" key="2">
    <source>
        <dbReference type="Proteomes" id="UP000006643"/>
    </source>
</evidence>
<dbReference type="KEGG" id="pif:PITG_10731"/>
<name>D0NGY5_PHYIT</name>
<dbReference type="RefSeq" id="XP_002901568.1">
    <property type="nucleotide sequence ID" value="XM_002901522.1"/>
</dbReference>
<organism evidence="1 2">
    <name type="scientific">Phytophthora infestans (strain T30-4)</name>
    <name type="common">Potato late blight agent</name>
    <dbReference type="NCBI Taxonomy" id="403677"/>
    <lineage>
        <taxon>Eukaryota</taxon>
        <taxon>Sar</taxon>
        <taxon>Stramenopiles</taxon>
        <taxon>Oomycota</taxon>
        <taxon>Peronosporomycetes</taxon>
        <taxon>Peronosporales</taxon>
        <taxon>Peronosporaceae</taxon>
        <taxon>Phytophthora</taxon>
    </lineage>
</organism>
<protein>
    <submittedName>
        <fullName evidence="1">Uncharacterized protein</fullName>
    </submittedName>
</protein>
<accession>D0NGY5</accession>
<proteinExistence type="predicted"/>
<dbReference type="GeneID" id="9470220"/>
<reference evidence="2" key="1">
    <citation type="journal article" date="2009" name="Nature">
        <title>Genome sequence and analysis of the Irish potato famine pathogen Phytophthora infestans.</title>
        <authorList>
            <consortium name="The Broad Institute Genome Sequencing Platform"/>
            <person name="Haas B.J."/>
            <person name="Kamoun S."/>
            <person name="Zody M.C."/>
            <person name="Jiang R.H."/>
            <person name="Handsaker R.E."/>
            <person name="Cano L.M."/>
            <person name="Grabherr M."/>
            <person name="Kodira C.D."/>
            <person name="Raffaele S."/>
            <person name="Torto-Alalibo T."/>
            <person name="Bozkurt T.O."/>
            <person name="Ah-Fong A.M."/>
            <person name="Alvarado L."/>
            <person name="Anderson V.L."/>
            <person name="Armstrong M.R."/>
            <person name="Avrova A."/>
            <person name="Baxter L."/>
            <person name="Beynon J."/>
            <person name="Boevink P.C."/>
            <person name="Bollmann S.R."/>
            <person name="Bos J.I."/>
            <person name="Bulone V."/>
            <person name="Cai G."/>
            <person name="Cakir C."/>
            <person name="Carrington J.C."/>
            <person name="Chawner M."/>
            <person name="Conti L."/>
            <person name="Costanzo S."/>
            <person name="Ewan R."/>
            <person name="Fahlgren N."/>
            <person name="Fischbach M.A."/>
            <person name="Fugelstad J."/>
            <person name="Gilroy E.M."/>
            <person name="Gnerre S."/>
            <person name="Green P.J."/>
            <person name="Grenville-Briggs L.J."/>
            <person name="Griffith J."/>
            <person name="Grunwald N.J."/>
            <person name="Horn K."/>
            <person name="Horner N.R."/>
            <person name="Hu C.H."/>
            <person name="Huitema E."/>
            <person name="Jeong D.H."/>
            <person name="Jones A.M."/>
            <person name="Jones J.D."/>
            <person name="Jones R.W."/>
            <person name="Karlsson E.K."/>
            <person name="Kunjeti S.G."/>
            <person name="Lamour K."/>
            <person name="Liu Z."/>
            <person name="Ma L."/>
            <person name="Maclean D."/>
            <person name="Chibucos M.C."/>
            <person name="McDonald H."/>
            <person name="McWalters J."/>
            <person name="Meijer H.J."/>
            <person name="Morgan W."/>
            <person name="Morris P.F."/>
            <person name="Munro C.A."/>
            <person name="O'Neill K."/>
            <person name="Ospina-Giraldo M."/>
            <person name="Pinzon A."/>
            <person name="Pritchard L."/>
            <person name="Ramsahoye B."/>
            <person name="Ren Q."/>
            <person name="Restrepo S."/>
            <person name="Roy S."/>
            <person name="Sadanandom A."/>
            <person name="Savidor A."/>
            <person name="Schornack S."/>
            <person name="Schwartz D.C."/>
            <person name="Schumann U.D."/>
            <person name="Schwessinger B."/>
            <person name="Seyer L."/>
            <person name="Sharpe T."/>
            <person name="Silvar C."/>
            <person name="Song J."/>
            <person name="Studholme D.J."/>
            <person name="Sykes S."/>
            <person name="Thines M."/>
            <person name="van de Vondervoort P.J."/>
            <person name="Phuntumart V."/>
            <person name="Wawra S."/>
            <person name="Weide R."/>
            <person name="Win J."/>
            <person name="Young C."/>
            <person name="Zhou S."/>
            <person name="Fry W."/>
            <person name="Meyers B.C."/>
            <person name="van West P."/>
            <person name="Ristaino J."/>
            <person name="Govers F."/>
            <person name="Birch P.R."/>
            <person name="Whisson S.C."/>
            <person name="Judelson H.S."/>
            <person name="Nusbaum C."/>
        </authorList>
    </citation>
    <scope>NUCLEOTIDE SEQUENCE [LARGE SCALE GENOMIC DNA]</scope>
    <source>
        <strain evidence="2">T30-4</strain>
    </source>
</reference>
<dbReference type="Proteomes" id="UP000006643">
    <property type="component" value="Unassembled WGS sequence"/>
</dbReference>
<sequence>MTTACQFLVINSGITPIYVLTLAHINFNTRSLRINSLEPYRYRLSFINIRVALRFDVAGSTPSSNEKMAGRVHRAKKRSWILSTSGRSFHCVLRPCSAVLSTK</sequence>
<dbReference type="VEuPathDB" id="FungiDB:PITG_10731"/>
<dbReference type="HOGENOM" id="CLU_2269081_0_0_1"/>
<dbReference type="EMBL" id="DS028137">
    <property type="protein sequence ID" value="EEY58624.1"/>
    <property type="molecule type" value="Genomic_DNA"/>
</dbReference>